<feature type="compositionally biased region" description="Basic and acidic residues" evidence="1">
    <location>
        <begin position="1"/>
        <end position="14"/>
    </location>
</feature>
<accession>A0ABW6HGN4</accession>
<organism evidence="3 4">
    <name type="scientific">Streptomyces anandii</name>
    <dbReference type="NCBI Taxonomy" id="285454"/>
    <lineage>
        <taxon>Bacteria</taxon>
        <taxon>Bacillati</taxon>
        <taxon>Actinomycetota</taxon>
        <taxon>Actinomycetes</taxon>
        <taxon>Kitasatosporales</taxon>
        <taxon>Streptomycetaceae</taxon>
        <taxon>Streptomyces</taxon>
    </lineage>
</organism>
<dbReference type="RefSeq" id="WP_381843339.1">
    <property type="nucleotide sequence ID" value="NZ_JBHYTS010000099.1"/>
</dbReference>
<proteinExistence type="predicted"/>
<feature type="region of interest" description="Disordered" evidence="1">
    <location>
        <begin position="1"/>
        <end position="99"/>
    </location>
</feature>
<keyword evidence="4" id="KW-1185">Reference proteome</keyword>
<evidence type="ECO:0000313" key="4">
    <source>
        <dbReference type="Proteomes" id="UP001599756"/>
    </source>
</evidence>
<feature type="compositionally biased region" description="Pro residues" evidence="1">
    <location>
        <begin position="42"/>
        <end position="67"/>
    </location>
</feature>
<feature type="compositionally biased region" description="Low complexity" evidence="1">
    <location>
        <begin position="139"/>
        <end position="176"/>
    </location>
</feature>
<evidence type="ECO:0000313" key="3">
    <source>
        <dbReference type="EMBL" id="MFE1755603.1"/>
    </source>
</evidence>
<gene>
    <name evidence="3" type="ORF">ACFW88_34565</name>
</gene>
<dbReference type="EMBL" id="JBHYTS010000099">
    <property type="protein sequence ID" value="MFE1755603.1"/>
    <property type="molecule type" value="Genomic_DNA"/>
</dbReference>
<feature type="compositionally biased region" description="Pro residues" evidence="1">
    <location>
        <begin position="75"/>
        <end position="86"/>
    </location>
</feature>
<keyword evidence="2" id="KW-1133">Transmembrane helix</keyword>
<name>A0ABW6HGN4_9ACTN</name>
<reference evidence="3 4" key="1">
    <citation type="submission" date="2024-09" db="EMBL/GenBank/DDBJ databases">
        <title>The Natural Products Discovery Center: Release of the First 8490 Sequenced Strains for Exploring Actinobacteria Biosynthetic Diversity.</title>
        <authorList>
            <person name="Kalkreuter E."/>
            <person name="Kautsar S.A."/>
            <person name="Yang D."/>
            <person name="Bader C.D."/>
            <person name="Teijaro C.N."/>
            <person name="Fluegel L."/>
            <person name="Davis C.M."/>
            <person name="Simpson J.R."/>
            <person name="Lauterbach L."/>
            <person name="Steele A.D."/>
            <person name="Gui C."/>
            <person name="Meng S."/>
            <person name="Li G."/>
            <person name="Viehrig K."/>
            <person name="Ye F."/>
            <person name="Su P."/>
            <person name="Kiefer A.F."/>
            <person name="Nichols A."/>
            <person name="Cepeda A.J."/>
            <person name="Yan W."/>
            <person name="Fan B."/>
            <person name="Jiang Y."/>
            <person name="Adhikari A."/>
            <person name="Zheng C.-J."/>
            <person name="Schuster L."/>
            <person name="Cowan T.M."/>
            <person name="Smanski M.J."/>
            <person name="Chevrette M.G."/>
            <person name="De Carvalho L.P.S."/>
            <person name="Shen B."/>
        </authorList>
    </citation>
    <scope>NUCLEOTIDE SEQUENCE [LARGE SCALE GENOMIC DNA]</scope>
    <source>
        <strain evidence="3 4">NPDC059500</strain>
    </source>
</reference>
<feature type="region of interest" description="Disordered" evidence="1">
    <location>
        <begin position="134"/>
        <end position="193"/>
    </location>
</feature>
<evidence type="ECO:0000256" key="2">
    <source>
        <dbReference type="SAM" id="Phobius"/>
    </source>
</evidence>
<sequence>MRQRWDAEQQRWVDDEGGAGTRREDPDTPWWAGAETQVRPAGPAPTPPPPPAGPGPTPPSYTPPPTYVPYAQPSAPAPPQPVPPSGTVPGAVTGPPARARGPRTVLVMVAVVAVLAGGGAGAAVWWAARDHGPGHHEAGPAAHASVSATAPAAPPSAAASTPSSTDSASASTTPETVASTGPSPGYRRAVDPVGYSLDVPDGWVREEERGVSAEVVTYTAPGDGRSLKLFEVVEKTPAASLDLAENGPSGFVQVLHGYRVLKRASGAGWSELDYRYDDTTAGPTQVIDRRFAAADGRLYAIRSSGPEGSDVTAPFTAAYDSFCPSGATCPAG</sequence>
<protein>
    <recommendedName>
        <fullName evidence="5">Serine/threonine protein kinase</fullName>
    </recommendedName>
</protein>
<evidence type="ECO:0000256" key="1">
    <source>
        <dbReference type="SAM" id="MobiDB-lite"/>
    </source>
</evidence>
<dbReference type="Proteomes" id="UP001599756">
    <property type="component" value="Unassembled WGS sequence"/>
</dbReference>
<keyword evidence="2" id="KW-0472">Membrane</keyword>
<evidence type="ECO:0008006" key="5">
    <source>
        <dbReference type="Google" id="ProtNLM"/>
    </source>
</evidence>
<comment type="caution">
    <text evidence="3">The sequence shown here is derived from an EMBL/GenBank/DDBJ whole genome shotgun (WGS) entry which is preliminary data.</text>
</comment>
<feature type="transmembrane region" description="Helical" evidence="2">
    <location>
        <begin position="105"/>
        <end position="128"/>
    </location>
</feature>
<keyword evidence="2" id="KW-0812">Transmembrane</keyword>